<evidence type="ECO:0000259" key="1">
    <source>
        <dbReference type="PROSITE" id="PS50041"/>
    </source>
</evidence>
<dbReference type="Proteomes" id="UP000327493">
    <property type="component" value="Chromosome 19"/>
</dbReference>
<proteinExistence type="predicted"/>
<protein>
    <recommendedName>
        <fullName evidence="1">C-type lectin domain-containing protein</fullName>
    </recommendedName>
</protein>
<accession>A0A5J5CPR2</accession>
<dbReference type="Gene3D" id="3.10.100.10">
    <property type="entry name" value="Mannose-Binding Protein A, subunit A"/>
    <property type="match status" value="2"/>
</dbReference>
<dbReference type="InterPro" id="IPR016186">
    <property type="entry name" value="C-type_lectin-like/link_sf"/>
</dbReference>
<keyword evidence="3" id="KW-1185">Reference proteome</keyword>
<name>A0A5J5CPR2_9PERO</name>
<dbReference type="PANTHER" id="PTHR45784">
    <property type="entry name" value="C-TYPE LECTIN DOMAIN FAMILY 20 MEMBER A-RELATED"/>
    <property type="match status" value="1"/>
</dbReference>
<evidence type="ECO:0000313" key="2">
    <source>
        <dbReference type="EMBL" id="KAA8582675.1"/>
    </source>
</evidence>
<reference evidence="2 3" key="1">
    <citation type="submission" date="2019-08" db="EMBL/GenBank/DDBJ databases">
        <title>A chromosome-level genome assembly, high-density linkage maps, and genome scans reveal the genomic architecture of hybrid incompatibilities underlying speciation via character displacement in darters (Percidae: Etheostominae).</title>
        <authorList>
            <person name="Moran R.L."/>
            <person name="Catchen J.M."/>
            <person name="Fuller R.C."/>
        </authorList>
    </citation>
    <scope>NUCLEOTIDE SEQUENCE [LARGE SCALE GENOMIC DNA]</scope>
    <source>
        <strain evidence="2">EspeVRDwgs_2016</strain>
        <tissue evidence="2">Muscle</tissue>
    </source>
</reference>
<dbReference type="InterPro" id="IPR001304">
    <property type="entry name" value="C-type_lectin-like"/>
</dbReference>
<organism evidence="2 3">
    <name type="scientific">Etheostoma spectabile</name>
    <name type="common">orangethroat darter</name>
    <dbReference type="NCBI Taxonomy" id="54343"/>
    <lineage>
        <taxon>Eukaryota</taxon>
        <taxon>Metazoa</taxon>
        <taxon>Chordata</taxon>
        <taxon>Craniata</taxon>
        <taxon>Vertebrata</taxon>
        <taxon>Euteleostomi</taxon>
        <taxon>Actinopterygii</taxon>
        <taxon>Neopterygii</taxon>
        <taxon>Teleostei</taxon>
        <taxon>Neoteleostei</taxon>
        <taxon>Acanthomorphata</taxon>
        <taxon>Eupercaria</taxon>
        <taxon>Perciformes</taxon>
        <taxon>Percoidei</taxon>
        <taxon>Percidae</taxon>
        <taxon>Etheostomatinae</taxon>
        <taxon>Etheostoma</taxon>
    </lineage>
</organism>
<comment type="caution">
    <text evidence="2">The sequence shown here is derived from an EMBL/GenBank/DDBJ whole genome shotgun (WGS) entry which is preliminary data.</text>
</comment>
<sequence>MSPACSTVCPGFCSCFYSYHLITEPKTWFEAQGYCRKKYSDLASVDNVEDMGRLLSAADRGYEGKAWIGLHNLNNSWQWAFKEKDFYEQDEWNFRSWQEGQPNDTTGFGKLCVFFHQGFWYDDDCTELYRFVCYQKWSPDVGTGQYFFIDQEMTWDDALAYCRKFHTDLASVKHEYGNNLIKVAARGRRFWIGLYRHMWSWWSDGSDHAFRYWEDGHPENLTERCAASVINATQLGKWVENDCKEKLHFVCQNNKRKLFNVQLKTLKTTVDLNVPAVTDAILNQIKKKLMKEGITSDIKIFWIKLGENIFHKEKENADAVEVNL</sequence>
<dbReference type="InterPro" id="IPR016187">
    <property type="entry name" value="CTDL_fold"/>
</dbReference>
<dbReference type="PANTHER" id="PTHR45784:SF3">
    <property type="entry name" value="C-TYPE LECTIN DOMAIN FAMILY 4 MEMBER K-LIKE-RELATED"/>
    <property type="match status" value="1"/>
</dbReference>
<dbReference type="SUPFAM" id="SSF56436">
    <property type="entry name" value="C-type lectin-like"/>
    <property type="match status" value="2"/>
</dbReference>
<evidence type="ECO:0000313" key="3">
    <source>
        <dbReference type="Proteomes" id="UP000327493"/>
    </source>
</evidence>
<dbReference type="SMART" id="SM00034">
    <property type="entry name" value="CLECT"/>
    <property type="match status" value="2"/>
</dbReference>
<feature type="domain" description="C-type lectin" evidence="1">
    <location>
        <begin position="141"/>
        <end position="252"/>
    </location>
</feature>
<feature type="domain" description="C-type lectin" evidence="1">
    <location>
        <begin position="17"/>
        <end position="134"/>
    </location>
</feature>
<gene>
    <name evidence="2" type="ORF">FQN60_006346</name>
</gene>
<dbReference type="PROSITE" id="PS50041">
    <property type="entry name" value="C_TYPE_LECTIN_2"/>
    <property type="match status" value="2"/>
</dbReference>
<dbReference type="Pfam" id="PF00059">
    <property type="entry name" value="Lectin_C"/>
    <property type="match status" value="2"/>
</dbReference>
<dbReference type="EMBL" id="VOFY01000019">
    <property type="protein sequence ID" value="KAA8582675.1"/>
    <property type="molecule type" value="Genomic_DNA"/>
</dbReference>
<dbReference type="AlphaFoldDB" id="A0A5J5CPR2"/>